<evidence type="ECO:0000259" key="3">
    <source>
        <dbReference type="PROSITE" id="PS50157"/>
    </source>
</evidence>
<protein>
    <submittedName>
        <fullName evidence="6">C2H2-type domain-containing protein</fullName>
    </submittedName>
</protein>
<keyword evidence="1" id="KW-0862">Zinc</keyword>
<dbReference type="AlphaFoldDB" id="A0A183TC92"/>
<proteinExistence type="predicted"/>
<dbReference type="PROSITE" id="PS00028">
    <property type="entry name" value="ZINC_FINGER_C2H2_1"/>
    <property type="match status" value="1"/>
</dbReference>
<keyword evidence="1" id="KW-0479">Metal-binding</keyword>
<dbReference type="InterPro" id="IPR036236">
    <property type="entry name" value="Znf_C2H2_sf"/>
</dbReference>
<reference evidence="4 5" key="2">
    <citation type="submission" date="2018-11" db="EMBL/GenBank/DDBJ databases">
        <authorList>
            <consortium name="Pathogen Informatics"/>
        </authorList>
    </citation>
    <scope>NUCLEOTIDE SEQUENCE [LARGE SCALE GENOMIC DNA]</scope>
    <source>
        <strain evidence="4 5">NST_G2</strain>
    </source>
</reference>
<accession>A0A183TC92</accession>
<dbReference type="SUPFAM" id="SSF57667">
    <property type="entry name" value="beta-beta-alpha zinc fingers"/>
    <property type="match status" value="1"/>
</dbReference>
<reference evidence="6" key="1">
    <citation type="submission" date="2016-06" db="UniProtKB">
        <authorList>
            <consortium name="WormBaseParasite"/>
        </authorList>
    </citation>
    <scope>IDENTIFICATION</scope>
</reference>
<name>A0A183TC92_SCHSO</name>
<gene>
    <name evidence="4" type="ORF">SSLN_LOCUS14090</name>
</gene>
<organism evidence="6">
    <name type="scientific">Schistocephalus solidus</name>
    <name type="common">Tapeworm</name>
    <dbReference type="NCBI Taxonomy" id="70667"/>
    <lineage>
        <taxon>Eukaryota</taxon>
        <taxon>Metazoa</taxon>
        <taxon>Spiralia</taxon>
        <taxon>Lophotrochozoa</taxon>
        <taxon>Platyhelminthes</taxon>
        <taxon>Cestoda</taxon>
        <taxon>Eucestoda</taxon>
        <taxon>Diphyllobothriidea</taxon>
        <taxon>Diphyllobothriidae</taxon>
        <taxon>Schistocephalus</taxon>
    </lineage>
</organism>
<feature type="region of interest" description="Disordered" evidence="2">
    <location>
        <begin position="81"/>
        <end position="102"/>
    </location>
</feature>
<evidence type="ECO:0000313" key="6">
    <source>
        <dbReference type="WBParaSite" id="SSLN_0001462801-mRNA-1"/>
    </source>
</evidence>
<evidence type="ECO:0000313" key="5">
    <source>
        <dbReference type="Proteomes" id="UP000275846"/>
    </source>
</evidence>
<feature type="domain" description="C2H2-type" evidence="3">
    <location>
        <begin position="105"/>
        <end position="127"/>
    </location>
</feature>
<dbReference type="GO" id="GO:0008270">
    <property type="term" value="F:zinc ion binding"/>
    <property type="evidence" value="ECO:0007669"/>
    <property type="project" value="UniProtKB-KW"/>
</dbReference>
<keyword evidence="5" id="KW-1185">Reference proteome</keyword>
<dbReference type="EMBL" id="UYSU01038643">
    <property type="protein sequence ID" value="VDM00476.1"/>
    <property type="molecule type" value="Genomic_DNA"/>
</dbReference>
<dbReference type="Proteomes" id="UP000275846">
    <property type="component" value="Unassembled WGS sequence"/>
</dbReference>
<sequence length="197" mass="22335">MHQQSDNFNFYVKFCRLYFGLPNPHSWHQFYHPNHHSNQIPMLINCYPHHRLFRCRHHQHHQLCGLSPKLSSMRPHIHVTHRPGRSLATGEPVPGAPTHSRDRRLHCAHCPRAFTRRMGLFGHMRIHVSGIYRNANNTDTPCTPFAPAIPTAIATPATMNDIPQPLPISPAHTAPATSTHASACLVTCESIARRLVN</sequence>
<dbReference type="InterPro" id="IPR013087">
    <property type="entry name" value="Znf_C2H2_type"/>
</dbReference>
<keyword evidence="1" id="KW-0863">Zinc-finger</keyword>
<evidence type="ECO:0000256" key="1">
    <source>
        <dbReference type="PROSITE-ProRule" id="PRU00042"/>
    </source>
</evidence>
<evidence type="ECO:0000256" key="2">
    <source>
        <dbReference type="SAM" id="MobiDB-lite"/>
    </source>
</evidence>
<evidence type="ECO:0000313" key="4">
    <source>
        <dbReference type="EMBL" id="VDM00476.1"/>
    </source>
</evidence>
<dbReference type="WBParaSite" id="SSLN_0001462801-mRNA-1">
    <property type="protein sequence ID" value="SSLN_0001462801-mRNA-1"/>
    <property type="gene ID" value="SSLN_0001462801"/>
</dbReference>
<dbReference type="PROSITE" id="PS50157">
    <property type="entry name" value="ZINC_FINGER_C2H2_2"/>
    <property type="match status" value="1"/>
</dbReference>